<protein>
    <submittedName>
        <fullName evidence="3">Uncharacterized protein LOC105431003</fullName>
    </submittedName>
</protein>
<dbReference type="RefSeq" id="XP_025075058.1">
    <property type="nucleotide sequence ID" value="XM_025219273.1"/>
</dbReference>
<dbReference type="CTD" id="36455"/>
<feature type="compositionally biased region" description="Basic and acidic residues" evidence="1">
    <location>
        <begin position="304"/>
        <end position="317"/>
    </location>
</feature>
<reference evidence="3" key="1">
    <citation type="submission" date="2025-08" db="UniProtKB">
        <authorList>
            <consortium name="RefSeq"/>
        </authorList>
    </citation>
    <scope>IDENTIFICATION</scope>
</reference>
<name>A0A8N1SAP3_9HYME</name>
<dbReference type="Proteomes" id="UP000504615">
    <property type="component" value="Unplaced"/>
</dbReference>
<gene>
    <name evidence="3" type="primary">LOC105431003</name>
</gene>
<dbReference type="GeneID" id="105431003"/>
<feature type="region of interest" description="Disordered" evidence="1">
    <location>
        <begin position="209"/>
        <end position="317"/>
    </location>
</feature>
<sequence>MIDDLRKRLDDATFRRNNRNESKGFSIHRLAHQHTLTRKYENVPSIYLEESETELHQIKFCHDEYEDKKSQNDIKRISTLFGERLHKRIMEEENEKTKQKALKLSAEVKTKEFPKKDSVENNKENGSQFSINNNESSYKKNLMKRTNEEDNTYRNKRLKIENKTTTKEIDIARYNLIDNPVQYEMKDNLAKFEDRLGASSFLKKEKIPIHTGHRAASEHQDIKQDKDCTNGWKSERKNNSGKDLDGFSIRNDDDLRKSRTPSVSSHASERFNSDKKNEYKYSPSRRSSKSRSNYESTNSHRLRERSNRTYKEKKYDDYKYDSRYKSDRLKRNYKSEENDSKAKHRRFGEHSVLRDKSKYSSSDAEDKEGSSSHKNKKYEIRRMKKMTANILNDRKLEENKVIRQTDSQKSSSRTISNTIAKYSIEKSAEQHKMKNEPEMKSIKEKEENLITCITMENLNIMEEGEILDSPEKKNSTNIFKDNKIKEDNVKIENKNILINTFTDELIDHKSILQTNTKQLEVANINTKKIEETSHSRENSKDYGEIIYLNSGKTDMTVNEVHYTKDEDICISHTNEDLMDIRNIRIIEQVCDSDIDINNKNDADKILKDSIVPEITTNIQGTDFNVENVIKIKELIDSNIESATKKKEIDDPNIESTVEADVNNINSDNNMQEIDDKQLKSSIKVTKVETVLECNIKNKDLCQIPIPIGSKISHQTSNKNDVEIHLNDHNYVQKTFTNVSDFDASQKPLSNSEYDEAVLEIVTSKEIKSDKTINVQSINAKRTIPAIVKNKKDQQDKGIVILHRRRAVILSDSNASMTILMNTDITETSSVINNCNDNDSVLKPRACKTPRVFAKATCK</sequence>
<keyword evidence="2" id="KW-1185">Reference proteome</keyword>
<feature type="compositionally biased region" description="Basic and acidic residues" evidence="1">
    <location>
        <begin position="215"/>
        <end position="257"/>
    </location>
</feature>
<organism evidence="2 3">
    <name type="scientific">Pogonomyrmex barbatus</name>
    <name type="common">red harvester ant</name>
    <dbReference type="NCBI Taxonomy" id="144034"/>
    <lineage>
        <taxon>Eukaryota</taxon>
        <taxon>Metazoa</taxon>
        <taxon>Ecdysozoa</taxon>
        <taxon>Arthropoda</taxon>
        <taxon>Hexapoda</taxon>
        <taxon>Insecta</taxon>
        <taxon>Pterygota</taxon>
        <taxon>Neoptera</taxon>
        <taxon>Endopterygota</taxon>
        <taxon>Hymenoptera</taxon>
        <taxon>Apocrita</taxon>
        <taxon>Aculeata</taxon>
        <taxon>Formicoidea</taxon>
        <taxon>Formicidae</taxon>
        <taxon>Myrmicinae</taxon>
        <taxon>Pogonomyrmex</taxon>
    </lineage>
</organism>
<feature type="compositionally biased region" description="Basic and acidic residues" evidence="1">
    <location>
        <begin position="114"/>
        <end position="123"/>
    </location>
</feature>
<proteinExistence type="predicted"/>
<accession>A0A8N1SAP3</accession>
<evidence type="ECO:0000256" key="1">
    <source>
        <dbReference type="SAM" id="MobiDB-lite"/>
    </source>
</evidence>
<feature type="region of interest" description="Disordered" evidence="1">
    <location>
        <begin position="114"/>
        <end position="150"/>
    </location>
</feature>
<feature type="compositionally biased region" description="Polar residues" evidence="1">
    <location>
        <begin position="124"/>
        <end position="136"/>
    </location>
</feature>
<feature type="compositionally biased region" description="Basic and acidic residues" evidence="1">
    <location>
        <begin position="329"/>
        <end position="341"/>
    </location>
</feature>
<dbReference type="AlphaFoldDB" id="A0A8N1SAP3"/>
<evidence type="ECO:0000313" key="2">
    <source>
        <dbReference type="Proteomes" id="UP000504615"/>
    </source>
</evidence>
<evidence type="ECO:0000313" key="3">
    <source>
        <dbReference type="RefSeq" id="XP_025075058.1"/>
    </source>
</evidence>
<feature type="compositionally biased region" description="Basic and acidic residues" evidence="1">
    <location>
        <begin position="348"/>
        <end position="358"/>
    </location>
</feature>
<feature type="region of interest" description="Disordered" evidence="1">
    <location>
        <begin position="329"/>
        <end position="376"/>
    </location>
</feature>
<dbReference type="OrthoDB" id="1938039at2759"/>
<feature type="compositionally biased region" description="Low complexity" evidence="1">
    <location>
        <begin position="280"/>
        <end position="299"/>
    </location>
</feature>
<feature type="compositionally biased region" description="Basic and acidic residues" evidence="1">
    <location>
        <begin position="267"/>
        <end position="279"/>
    </location>
</feature>
<feature type="compositionally biased region" description="Basic and acidic residues" evidence="1">
    <location>
        <begin position="367"/>
        <end position="376"/>
    </location>
</feature>